<reference evidence="2" key="1">
    <citation type="submission" date="2021-02" db="EMBL/GenBank/DDBJ databases">
        <authorList>
            <person name="Nowell W R."/>
        </authorList>
    </citation>
    <scope>NUCLEOTIDE SEQUENCE</scope>
</reference>
<name>A0A815FB85_9BILA</name>
<organism evidence="2 4">
    <name type="scientific">Adineta steineri</name>
    <dbReference type="NCBI Taxonomy" id="433720"/>
    <lineage>
        <taxon>Eukaryota</taxon>
        <taxon>Metazoa</taxon>
        <taxon>Spiralia</taxon>
        <taxon>Gnathifera</taxon>
        <taxon>Rotifera</taxon>
        <taxon>Eurotatoria</taxon>
        <taxon>Bdelloidea</taxon>
        <taxon>Adinetida</taxon>
        <taxon>Adinetidae</taxon>
        <taxon>Adineta</taxon>
    </lineage>
</organism>
<dbReference type="InterPro" id="IPR052560">
    <property type="entry name" value="RdDP_mobile_element"/>
</dbReference>
<dbReference type="AlphaFoldDB" id="A0A815FB85"/>
<dbReference type="CDD" id="cd01650">
    <property type="entry name" value="RT_nLTR_like"/>
    <property type="match status" value="1"/>
</dbReference>
<dbReference type="Proteomes" id="UP000663844">
    <property type="component" value="Unassembled WGS sequence"/>
</dbReference>
<protein>
    <recommendedName>
        <fullName evidence="1">Reverse transcriptase domain-containing protein</fullName>
    </recommendedName>
</protein>
<dbReference type="InterPro" id="IPR005135">
    <property type="entry name" value="Endo/exonuclease/phosphatase"/>
</dbReference>
<evidence type="ECO:0000313" key="4">
    <source>
        <dbReference type="Proteomes" id="UP000663845"/>
    </source>
</evidence>
<dbReference type="PANTHER" id="PTHR36688">
    <property type="entry name" value="ENDO/EXONUCLEASE/PHOSPHATASE DOMAIN-CONTAINING PROTEIN"/>
    <property type="match status" value="1"/>
</dbReference>
<dbReference type="EMBL" id="CAJOAZ010001155">
    <property type="protein sequence ID" value="CAF3773104.1"/>
    <property type="molecule type" value="Genomic_DNA"/>
</dbReference>
<evidence type="ECO:0000259" key="1">
    <source>
        <dbReference type="PROSITE" id="PS50878"/>
    </source>
</evidence>
<dbReference type="Pfam" id="PF14529">
    <property type="entry name" value="Exo_endo_phos_2"/>
    <property type="match status" value="1"/>
</dbReference>
<dbReference type="PANTHER" id="PTHR36688:SF2">
    <property type="entry name" value="ENDONUCLEASE_EXONUCLEASE_PHOSPHATASE DOMAIN-CONTAINING PROTEIN"/>
    <property type="match status" value="1"/>
</dbReference>
<dbReference type="InterPro" id="IPR043502">
    <property type="entry name" value="DNA/RNA_pol_sf"/>
</dbReference>
<proteinExistence type="predicted"/>
<evidence type="ECO:0000313" key="3">
    <source>
        <dbReference type="EMBL" id="CAF3773104.1"/>
    </source>
</evidence>
<dbReference type="Gene3D" id="3.60.10.10">
    <property type="entry name" value="Endonuclease/exonuclease/phosphatase"/>
    <property type="match status" value="1"/>
</dbReference>
<dbReference type="InterPro" id="IPR000477">
    <property type="entry name" value="RT_dom"/>
</dbReference>
<dbReference type="Proteomes" id="UP000663845">
    <property type="component" value="Unassembled WGS sequence"/>
</dbReference>
<sequence length="881" mass="102020">MHLTNFQVFTQQGTNAFGSVLVATHRSIPVQRVTTFQNDYNLIVLDIGNSPNQIQLAACYSPPNENLPLHRFNDILSRNSNTIFLGDLNAKHDSWCITPSNPKGRRLFEWLDQNDFQVINKFIPTSTRSKSTIDLILTPLDMFSGSFSVLPSIGSDHYPVHWTSPLAVPSKERLLPIKRTLWTLYELFITFTSSYWENLSTSMVDKIEFFCLYERFLSLSSSRLTYVSYCKSYKPSIPAPIIDLIQHKRHYLHLVRKTKHPYYITQLKLLTQQIRKAMFVHKRHMWSEYCKSFNTYDVKQFWRKAGRHFSSHCSPIEGILKNGSVVTSPMEMCNIAQQFYMEQFAEHEDNKSSIDIEADLVDQDISIELQNSKCDIINFKVHDVMKAIKSLKNKNSTGLDGVSNRIIKLLPSSHLTFITSSFNHMVQNVCIPRHWLTAKMILLSKTKTSIVDINDTRPISLLPCFSKLYEKLFLVLFRQWISDNGFLPDEQTGFRPGHNMSTRIVSIVDQIGSGLALNTATAALFVDFKSAFNQLWIKGLWIKLKRLNCPIYIIAWLRNYLLGRSAFVELKGTKSNIFPLFKGVPQGSCIGPVLFIIYHYDILNAVSNLHFKHLFADDLAIVILPSATWASNVLILYLAEQISKAINDLHSYAIKWKQPLNFKKTYWTLFNCQPAPIIPTVYCQNNLIEQVAKFKYLGVILDARLSFNYHLDYIKSKINKNIVVFKRLSGSRMLSPATSLRLYHAYIRPYYQSILNIFPVLSRTNQQQLEGFNRKIFRIIHRWYDATNDEITNLPAFKSFELLTQTHFTKLLSTIIRTNPTVIADYIQHKLYLLFLREYYLNSDLLKEKQSMVSIGRTSNRINELLEFNKKSLFDLIFCFS</sequence>
<gene>
    <name evidence="2" type="ORF">JYZ213_LOCUS33558</name>
    <name evidence="3" type="ORF">OXD698_LOCUS16704</name>
</gene>
<dbReference type="SUPFAM" id="SSF56672">
    <property type="entry name" value="DNA/RNA polymerases"/>
    <property type="match status" value="1"/>
</dbReference>
<dbReference type="PROSITE" id="PS50878">
    <property type="entry name" value="RT_POL"/>
    <property type="match status" value="1"/>
</dbReference>
<dbReference type="InterPro" id="IPR036691">
    <property type="entry name" value="Endo/exonu/phosph_ase_sf"/>
</dbReference>
<feature type="domain" description="Reverse transcriptase" evidence="1">
    <location>
        <begin position="424"/>
        <end position="701"/>
    </location>
</feature>
<dbReference type="Pfam" id="PF00078">
    <property type="entry name" value="RVT_1"/>
    <property type="match status" value="1"/>
</dbReference>
<dbReference type="SUPFAM" id="SSF56219">
    <property type="entry name" value="DNase I-like"/>
    <property type="match status" value="1"/>
</dbReference>
<dbReference type="GO" id="GO:0003824">
    <property type="term" value="F:catalytic activity"/>
    <property type="evidence" value="ECO:0007669"/>
    <property type="project" value="InterPro"/>
</dbReference>
<dbReference type="EMBL" id="CAJNOG010000640">
    <property type="protein sequence ID" value="CAF1323819.1"/>
    <property type="molecule type" value="Genomic_DNA"/>
</dbReference>
<comment type="caution">
    <text evidence="2">The sequence shown here is derived from an EMBL/GenBank/DDBJ whole genome shotgun (WGS) entry which is preliminary data.</text>
</comment>
<accession>A0A815FB85</accession>
<evidence type="ECO:0000313" key="2">
    <source>
        <dbReference type="EMBL" id="CAF1323819.1"/>
    </source>
</evidence>